<dbReference type="PANTHER" id="PTHR10293:SF72">
    <property type="entry name" value="MONOTHIOL GLUTAREDOXIN-S14, CHLOROPLASTIC"/>
    <property type="match status" value="1"/>
</dbReference>
<dbReference type="InterPro" id="IPR002109">
    <property type="entry name" value="Glutaredoxin"/>
</dbReference>
<feature type="domain" description="HTH marR-type" evidence="11">
    <location>
        <begin position="146"/>
        <end position="279"/>
    </location>
</feature>
<dbReference type="InterPro" id="IPR036388">
    <property type="entry name" value="WH-like_DNA-bd_sf"/>
</dbReference>
<sequence length="288" mass="32669">MKGSPENPKCGFSAQISQILCNSGFRFAYIDVLENPDIRIKLPEFANWPTFPQLWINGNLIGGCDIVTQMHKNGELIPLIIGHPPKRFHRLTISQNNLAVFSVSYKAECAELVSNLIPAAMHAFANTVCPRANPLNVAVSKESKLESPLGSDLARLVRIWRALIDHRLKPLELTQTHWITLHNICQLPPDQSQIQLAKAIGIEQPSLVRTLDQLEEKNLITRHTCANDRRAKRIKLTKFAEPIIKQVNNVIHTTREEILNGISQKEIEWLSQMISKLERNILELYNKS</sequence>
<dbReference type="PRINTS" id="PR00598">
    <property type="entry name" value="HTHMARR"/>
</dbReference>
<dbReference type="InterPro" id="IPR036249">
    <property type="entry name" value="Thioredoxin-like_sf"/>
</dbReference>
<evidence type="ECO:0000313" key="13">
    <source>
        <dbReference type="Proteomes" id="UP000092445"/>
    </source>
</evidence>
<dbReference type="GO" id="GO:0003677">
    <property type="term" value="F:DNA binding"/>
    <property type="evidence" value="ECO:0007669"/>
    <property type="project" value="UniProtKB-KW"/>
</dbReference>
<dbReference type="Gene3D" id="1.10.10.10">
    <property type="entry name" value="Winged helix-like DNA-binding domain superfamily/Winged helix DNA-binding domain"/>
    <property type="match status" value="1"/>
</dbReference>
<keyword evidence="6" id="KW-0805">Transcription regulation</keyword>
<accession>A0A1A9Z178</accession>
<evidence type="ECO:0000256" key="10">
    <source>
        <dbReference type="ARBA" id="ARBA00023284"/>
    </source>
</evidence>
<keyword evidence="3" id="KW-0479">Metal-binding</keyword>
<protein>
    <recommendedName>
        <fullName evidence="11">HTH marR-type domain-containing protein</fullName>
    </recommendedName>
</protein>
<dbReference type="InterPro" id="IPR004480">
    <property type="entry name" value="Monothiol_GRX-rel"/>
</dbReference>
<dbReference type="PANTHER" id="PTHR10293">
    <property type="entry name" value="GLUTAREDOXIN FAMILY MEMBER"/>
    <property type="match status" value="1"/>
</dbReference>
<keyword evidence="10" id="KW-0676">Redox-active center</keyword>
<dbReference type="SUPFAM" id="SSF52833">
    <property type="entry name" value="Thioredoxin-like"/>
    <property type="match status" value="1"/>
</dbReference>
<dbReference type="Pfam" id="PF00462">
    <property type="entry name" value="Glutaredoxin"/>
    <property type="match status" value="1"/>
</dbReference>
<proteinExistence type="inferred from homology"/>
<dbReference type="GO" id="GO:0003700">
    <property type="term" value="F:DNA-binding transcription factor activity"/>
    <property type="evidence" value="ECO:0007669"/>
    <property type="project" value="InterPro"/>
</dbReference>
<dbReference type="NCBIfam" id="NF002926">
    <property type="entry name" value="PRK03573.1"/>
    <property type="match status" value="1"/>
</dbReference>
<keyword evidence="5" id="KW-0411">Iron-sulfur</keyword>
<dbReference type="AlphaFoldDB" id="A0A1A9Z178"/>
<keyword evidence="13" id="KW-1185">Reference proteome</keyword>
<dbReference type="InterPro" id="IPR000835">
    <property type="entry name" value="HTH_MarR-typ"/>
</dbReference>
<dbReference type="HAMAP" id="MF_01819">
    <property type="entry name" value="HTH_type_SlyA"/>
    <property type="match status" value="1"/>
</dbReference>
<reference evidence="13" key="1">
    <citation type="submission" date="2014-03" db="EMBL/GenBank/DDBJ databases">
        <authorList>
            <person name="Aksoy S."/>
            <person name="Warren W."/>
            <person name="Wilson R.K."/>
        </authorList>
    </citation>
    <scope>NUCLEOTIDE SEQUENCE [LARGE SCALE GENOMIC DNA]</scope>
    <source>
        <strain evidence="13">IAEA</strain>
    </source>
</reference>
<evidence type="ECO:0000256" key="3">
    <source>
        <dbReference type="ARBA" id="ARBA00022723"/>
    </source>
</evidence>
<dbReference type="PROSITE" id="PS50995">
    <property type="entry name" value="HTH_MARR_2"/>
    <property type="match status" value="1"/>
</dbReference>
<dbReference type="InterPro" id="IPR033658">
    <property type="entry name" value="GRX_PICOT-like"/>
</dbReference>
<dbReference type="STRING" id="7398.A0A1A9Z178"/>
<evidence type="ECO:0000256" key="2">
    <source>
        <dbReference type="ARBA" id="ARBA00022714"/>
    </source>
</evidence>
<evidence type="ECO:0000256" key="1">
    <source>
        <dbReference type="ARBA" id="ARBA00022491"/>
    </source>
</evidence>
<dbReference type="GO" id="GO:0046872">
    <property type="term" value="F:metal ion binding"/>
    <property type="evidence" value="ECO:0007669"/>
    <property type="project" value="UniProtKB-KW"/>
</dbReference>
<dbReference type="Gene3D" id="3.40.30.10">
    <property type="entry name" value="Glutaredoxin"/>
    <property type="match status" value="1"/>
</dbReference>
<name>A0A1A9Z178_GLOPL</name>
<organism evidence="12 13">
    <name type="scientific">Glossina pallidipes</name>
    <name type="common">Tsetse fly</name>
    <dbReference type="NCBI Taxonomy" id="7398"/>
    <lineage>
        <taxon>Eukaryota</taxon>
        <taxon>Metazoa</taxon>
        <taxon>Ecdysozoa</taxon>
        <taxon>Arthropoda</taxon>
        <taxon>Hexapoda</taxon>
        <taxon>Insecta</taxon>
        <taxon>Pterygota</taxon>
        <taxon>Neoptera</taxon>
        <taxon>Endopterygota</taxon>
        <taxon>Diptera</taxon>
        <taxon>Brachycera</taxon>
        <taxon>Muscomorpha</taxon>
        <taxon>Hippoboscoidea</taxon>
        <taxon>Glossinidae</taxon>
        <taxon>Glossina</taxon>
    </lineage>
</organism>
<dbReference type="InterPro" id="IPR023071">
    <property type="entry name" value="Tscrpt_reg_SlyA"/>
</dbReference>
<dbReference type="GO" id="GO:0051537">
    <property type="term" value="F:2 iron, 2 sulfur cluster binding"/>
    <property type="evidence" value="ECO:0007669"/>
    <property type="project" value="UniProtKB-KW"/>
</dbReference>
<evidence type="ECO:0000256" key="7">
    <source>
        <dbReference type="ARBA" id="ARBA00023125"/>
    </source>
</evidence>
<evidence type="ECO:0000313" key="12">
    <source>
        <dbReference type="EnsemblMetazoa" id="GPAI000732-PA"/>
    </source>
</evidence>
<keyword evidence="8" id="KW-0010">Activator</keyword>
<dbReference type="CDD" id="cd03028">
    <property type="entry name" value="GRX_PICOT_like"/>
    <property type="match status" value="1"/>
</dbReference>
<keyword evidence="4" id="KW-0408">Iron</keyword>
<dbReference type="SMART" id="SM00347">
    <property type="entry name" value="HTH_MARR"/>
    <property type="match status" value="1"/>
</dbReference>
<dbReference type="Proteomes" id="UP000092445">
    <property type="component" value="Unassembled WGS sequence"/>
</dbReference>
<dbReference type="InterPro" id="IPR036390">
    <property type="entry name" value="WH_DNA-bd_sf"/>
</dbReference>
<keyword evidence="7" id="KW-0238">DNA-binding</keyword>
<evidence type="ECO:0000256" key="9">
    <source>
        <dbReference type="ARBA" id="ARBA00023163"/>
    </source>
</evidence>
<dbReference type="EnsemblMetazoa" id="GPAI000732-RA">
    <property type="protein sequence ID" value="GPAI000732-PA"/>
    <property type="gene ID" value="GPAI000732"/>
</dbReference>
<keyword evidence="9" id="KW-0804">Transcription</keyword>
<dbReference type="VEuPathDB" id="VectorBase:GPAI000732"/>
<evidence type="ECO:0000256" key="6">
    <source>
        <dbReference type="ARBA" id="ARBA00023015"/>
    </source>
</evidence>
<evidence type="ECO:0000256" key="5">
    <source>
        <dbReference type="ARBA" id="ARBA00023014"/>
    </source>
</evidence>
<dbReference type="Pfam" id="PF01047">
    <property type="entry name" value="MarR"/>
    <property type="match status" value="1"/>
</dbReference>
<dbReference type="SUPFAM" id="SSF46785">
    <property type="entry name" value="Winged helix' DNA-binding domain"/>
    <property type="match status" value="1"/>
</dbReference>
<reference evidence="12" key="2">
    <citation type="submission" date="2020-05" db="UniProtKB">
        <authorList>
            <consortium name="EnsemblMetazoa"/>
        </authorList>
    </citation>
    <scope>IDENTIFICATION</scope>
    <source>
        <strain evidence="12">IAEA</strain>
    </source>
</reference>
<evidence type="ECO:0000256" key="4">
    <source>
        <dbReference type="ARBA" id="ARBA00023004"/>
    </source>
</evidence>
<keyword evidence="1" id="KW-0678">Repressor</keyword>
<evidence type="ECO:0000256" key="8">
    <source>
        <dbReference type="ARBA" id="ARBA00023159"/>
    </source>
</evidence>
<dbReference type="PROSITE" id="PS51354">
    <property type="entry name" value="GLUTAREDOXIN_2"/>
    <property type="match status" value="1"/>
</dbReference>
<evidence type="ECO:0000259" key="11">
    <source>
        <dbReference type="PROSITE" id="PS50995"/>
    </source>
</evidence>
<keyword evidence="2" id="KW-0001">2Fe-2S</keyword>